<evidence type="ECO:0000256" key="3">
    <source>
        <dbReference type="ARBA" id="ARBA00029447"/>
    </source>
</evidence>
<keyword evidence="6" id="KW-0812">Transmembrane</keyword>
<keyword evidence="6" id="KW-1133">Transmembrane helix</keyword>
<keyword evidence="9" id="KW-1185">Reference proteome</keyword>
<dbReference type="InterPro" id="IPR004089">
    <property type="entry name" value="MCPsignal_dom"/>
</dbReference>
<evidence type="ECO:0000313" key="9">
    <source>
        <dbReference type="Proteomes" id="UP000494115"/>
    </source>
</evidence>
<comment type="similarity">
    <text evidence="3">Belongs to the methyl-accepting chemotaxis (MCP) protein family.</text>
</comment>
<dbReference type="GO" id="GO:0007165">
    <property type="term" value="P:signal transduction"/>
    <property type="evidence" value="ECO:0007669"/>
    <property type="project" value="UniProtKB-KW"/>
</dbReference>
<dbReference type="GO" id="GO:0004888">
    <property type="term" value="F:transmembrane signaling receptor activity"/>
    <property type="evidence" value="ECO:0007669"/>
    <property type="project" value="InterPro"/>
</dbReference>
<proteinExistence type="inferred from homology"/>
<comment type="subcellular location">
    <subcellularLocation>
        <location evidence="1">Membrane</location>
    </subcellularLocation>
</comment>
<dbReference type="InterPro" id="IPR024478">
    <property type="entry name" value="HlyB_4HB_MCP"/>
</dbReference>
<evidence type="ECO:0000256" key="5">
    <source>
        <dbReference type="SAM" id="Coils"/>
    </source>
</evidence>
<feature type="domain" description="Methyl-accepting transducer" evidence="7">
    <location>
        <begin position="273"/>
        <end position="502"/>
    </location>
</feature>
<name>A0A6S7CMJ4_9BURK</name>
<keyword evidence="5" id="KW-0175">Coiled coil</keyword>
<organism evidence="8 9">
    <name type="scientific">Pararobbsia alpina</name>
    <dbReference type="NCBI Taxonomy" id="621374"/>
    <lineage>
        <taxon>Bacteria</taxon>
        <taxon>Pseudomonadati</taxon>
        <taxon>Pseudomonadota</taxon>
        <taxon>Betaproteobacteria</taxon>
        <taxon>Burkholderiales</taxon>
        <taxon>Burkholderiaceae</taxon>
        <taxon>Pararobbsia</taxon>
    </lineage>
</organism>
<dbReference type="GO" id="GO:0006935">
    <property type="term" value="P:chemotaxis"/>
    <property type="evidence" value="ECO:0007669"/>
    <property type="project" value="InterPro"/>
</dbReference>
<dbReference type="CDD" id="cd11386">
    <property type="entry name" value="MCP_signal"/>
    <property type="match status" value="1"/>
</dbReference>
<dbReference type="AlphaFoldDB" id="A0A6S7CMJ4"/>
<dbReference type="Gene3D" id="1.10.287.950">
    <property type="entry name" value="Methyl-accepting chemotaxis protein"/>
    <property type="match status" value="1"/>
</dbReference>
<feature type="coiled-coil region" evidence="5">
    <location>
        <begin position="473"/>
        <end position="511"/>
    </location>
</feature>
<dbReference type="InterPro" id="IPR004090">
    <property type="entry name" value="Chemotax_Me-accpt_rcpt"/>
</dbReference>
<gene>
    <name evidence="8" type="primary">tap_1</name>
    <name evidence="8" type="ORF">LMG28138_01677</name>
</gene>
<sequence length="521" mass="54867">MQAFKNMKVVSQLILGFSAVIVLLVGLGSVALVEVNAENQHVAQLRDNWLPSVRSSLQMLAGLRAIRIGEWGAVAADSPEGDKNSDKIIGAALADYARSSSAFAKLMAYPEEKAAYAHIQTLIPQYMDLDQKVRSMAKERKRDEATTLLHGSANAVRRTLEKDILQIVDFETAGAAREGQAADEAYSHAIVFVLGLIAAAVILALGIALFIARNLSKQLGGEPREAAALAAHIAAGDVSVAVPLKAGDRTSLMYSLSMMRDQLTSIVQGIKQSSTSISLAADEIAQGNNDLSQRTEEQAASLEETASSMEQLTATVRQNADNAKQATALAGTASEIAQRGGEVVGRVVETMHGISDSSVKVADIISVIEGIAFQTNILALNAAVEAARAGEQGRGFAVVAGEVRTLAQRSASAAKEIKELIGESVTRVDAGSKLVDEAGSTITEIVQSVRRVTDIMSEISAASDEQSTGIEQVNRAVSQMDEVTQQNAALVEQASAAAQSMAQQAEELLDAVSVFKLAQAA</sequence>
<evidence type="ECO:0000259" key="7">
    <source>
        <dbReference type="PROSITE" id="PS50111"/>
    </source>
</evidence>
<dbReference type="FunFam" id="1.10.287.950:FF:000001">
    <property type="entry name" value="Methyl-accepting chemotaxis sensory transducer"/>
    <property type="match status" value="1"/>
</dbReference>
<dbReference type="Pfam" id="PF00015">
    <property type="entry name" value="MCPsignal"/>
    <property type="match status" value="1"/>
</dbReference>
<dbReference type="SUPFAM" id="SSF58104">
    <property type="entry name" value="Methyl-accepting chemotaxis protein (MCP) signaling domain"/>
    <property type="match status" value="1"/>
</dbReference>
<keyword evidence="6" id="KW-0472">Membrane</keyword>
<dbReference type="Proteomes" id="UP000494115">
    <property type="component" value="Unassembled WGS sequence"/>
</dbReference>
<dbReference type="EMBL" id="CADIKM010000005">
    <property type="protein sequence ID" value="CAB3783619.1"/>
    <property type="molecule type" value="Genomic_DNA"/>
</dbReference>
<keyword evidence="2" id="KW-0488">Methylation</keyword>
<dbReference type="PANTHER" id="PTHR43531">
    <property type="entry name" value="PROTEIN ICFG"/>
    <property type="match status" value="1"/>
</dbReference>
<evidence type="ECO:0000256" key="6">
    <source>
        <dbReference type="SAM" id="Phobius"/>
    </source>
</evidence>
<protein>
    <submittedName>
        <fullName evidence="8">Methyl-accepting chemotaxis protein IV</fullName>
    </submittedName>
</protein>
<dbReference type="PRINTS" id="PR00260">
    <property type="entry name" value="CHEMTRNSDUCR"/>
</dbReference>
<evidence type="ECO:0000256" key="1">
    <source>
        <dbReference type="ARBA" id="ARBA00004370"/>
    </source>
</evidence>
<dbReference type="PANTHER" id="PTHR43531:SF14">
    <property type="entry name" value="METHYL-ACCEPTING CHEMOTAXIS PROTEIN I-RELATED"/>
    <property type="match status" value="1"/>
</dbReference>
<accession>A0A6S7CMJ4</accession>
<dbReference type="Pfam" id="PF12729">
    <property type="entry name" value="4HB_MCP_1"/>
    <property type="match status" value="1"/>
</dbReference>
<dbReference type="PROSITE" id="PS50111">
    <property type="entry name" value="CHEMOTAXIS_TRANSDUC_2"/>
    <property type="match status" value="1"/>
</dbReference>
<reference evidence="8 9" key="1">
    <citation type="submission" date="2020-04" db="EMBL/GenBank/DDBJ databases">
        <authorList>
            <person name="De Canck E."/>
        </authorList>
    </citation>
    <scope>NUCLEOTIDE SEQUENCE [LARGE SCALE GENOMIC DNA]</scope>
    <source>
        <strain evidence="8 9">LMG 28138</strain>
    </source>
</reference>
<evidence type="ECO:0000256" key="4">
    <source>
        <dbReference type="PROSITE-ProRule" id="PRU00284"/>
    </source>
</evidence>
<evidence type="ECO:0000313" key="8">
    <source>
        <dbReference type="EMBL" id="CAB3783619.1"/>
    </source>
</evidence>
<dbReference type="GO" id="GO:0005886">
    <property type="term" value="C:plasma membrane"/>
    <property type="evidence" value="ECO:0007669"/>
    <property type="project" value="TreeGrafter"/>
</dbReference>
<evidence type="ECO:0000256" key="2">
    <source>
        <dbReference type="ARBA" id="ARBA00022481"/>
    </source>
</evidence>
<dbReference type="InterPro" id="IPR051310">
    <property type="entry name" value="MCP_chemotaxis"/>
</dbReference>
<keyword evidence="4" id="KW-0807">Transducer</keyword>
<feature type="transmembrane region" description="Helical" evidence="6">
    <location>
        <begin position="189"/>
        <end position="212"/>
    </location>
</feature>
<dbReference type="SMART" id="SM00283">
    <property type="entry name" value="MA"/>
    <property type="match status" value="1"/>
</dbReference>